<gene>
    <name evidence="7" type="ORF">ADN01_13620</name>
</gene>
<evidence type="ECO:0000256" key="6">
    <source>
        <dbReference type="SAM" id="Phobius"/>
    </source>
</evidence>
<accession>A0A0P6XAE6</accession>
<dbReference type="OrthoDB" id="9786506at2"/>
<dbReference type="STRING" id="229921.ADN01_13620"/>
<dbReference type="NCBIfam" id="TIGR00374">
    <property type="entry name" value="flippase-like domain"/>
    <property type="match status" value="1"/>
</dbReference>
<comment type="subcellular location">
    <subcellularLocation>
        <location evidence="1">Cell membrane</location>
        <topology evidence="1">Multi-pass membrane protein</topology>
    </subcellularLocation>
</comment>
<evidence type="ECO:0000256" key="3">
    <source>
        <dbReference type="ARBA" id="ARBA00022692"/>
    </source>
</evidence>
<feature type="transmembrane region" description="Helical" evidence="6">
    <location>
        <begin position="36"/>
        <end position="57"/>
    </location>
</feature>
<evidence type="ECO:0000256" key="4">
    <source>
        <dbReference type="ARBA" id="ARBA00022989"/>
    </source>
</evidence>
<evidence type="ECO:0000256" key="2">
    <source>
        <dbReference type="ARBA" id="ARBA00022475"/>
    </source>
</evidence>
<dbReference type="Pfam" id="PF03706">
    <property type="entry name" value="LPG_synthase_TM"/>
    <property type="match status" value="1"/>
</dbReference>
<keyword evidence="8" id="KW-1185">Reference proteome</keyword>
<keyword evidence="5 6" id="KW-0472">Membrane</keyword>
<feature type="transmembrane region" description="Helical" evidence="6">
    <location>
        <begin position="253"/>
        <end position="276"/>
    </location>
</feature>
<dbReference type="AlphaFoldDB" id="A0A0P6XAE6"/>
<dbReference type="EMBL" id="LGCM01000046">
    <property type="protein sequence ID" value="KPL79725.1"/>
    <property type="molecule type" value="Genomic_DNA"/>
</dbReference>
<name>A0A0P6XAE6_9CHLR</name>
<dbReference type="PANTHER" id="PTHR39087">
    <property type="entry name" value="UPF0104 MEMBRANE PROTEIN MJ1595"/>
    <property type="match status" value="1"/>
</dbReference>
<feature type="transmembrane region" description="Helical" evidence="6">
    <location>
        <begin position="221"/>
        <end position="241"/>
    </location>
</feature>
<proteinExistence type="predicted"/>
<feature type="transmembrane region" description="Helical" evidence="6">
    <location>
        <begin position="296"/>
        <end position="320"/>
    </location>
</feature>
<protein>
    <recommendedName>
        <fullName evidence="9">TIGR00374 family protein</fullName>
    </recommendedName>
</protein>
<feature type="transmembrane region" description="Helical" evidence="6">
    <location>
        <begin position="155"/>
        <end position="177"/>
    </location>
</feature>
<dbReference type="GO" id="GO:0005886">
    <property type="term" value="C:plasma membrane"/>
    <property type="evidence" value="ECO:0007669"/>
    <property type="project" value="UniProtKB-SubCell"/>
</dbReference>
<evidence type="ECO:0000256" key="5">
    <source>
        <dbReference type="ARBA" id="ARBA00023136"/>
    </source>
</evidence>
<dbReference type="Proteomes" id="UP000050501">
    <property type="component" value="Unassembled WGS sequence"/>
</dbReference>
<keyword evidence="2" id="KW-1003">Cell membrane</keyword>
<organism evidence="7 8">
    <name type="scientific">Levilinea saccharolytica</name>
    <dbReference type="NCBI Taxonomy" id="229921"/>
    <lineage>
        <taxon>Bacteria</taxon>
        <taxon>Bacillati</taxon>
        <taxon>Chloroflexota</taxon>
        <taxon>Anaerolineae</taxon>
        <taxon>Anaerolineales</taxon>
        <taxon>Anaerolineaceae</taxon>
        <taxon>Levilinea</taxon>
    </lineage>
</organism>
<evidence type="ECO:0008006" key="9">
    <source>
        <dbReference type="Google" id="ProtNLM"/>
    </source>
</evidence>
<evidence type="ECO:0000256" key="1">
    <source>
        <dbReference type="ARBA" id="ARBA00004651"/>
    </source>
</evidence>
<dbReference type="RefSeq" id="WP_062417427.1">
    <property type="nucleotide sequence ID" value="NZ_DF967974.1"/>
</dbReference>
<dbReference type="PANTHER" id="PTHR39087:SF2">
    <property type="entry name" value="UPF0104 MEMBRANE PROTEIN MJ1595"/>
    <property type="match status" value="1"/>
</dbReference>
<keyword evidence="4 6" id="KW-1133">Transmembrane helix</keyword>
<dbReference type="InterPro" id="IPR022791">
    <property type="entry name" value="L-PG_synthase/AglD"/>
</dbReference>
<reference evidence="7 8" key="1">
    <citation type="submission" date="2015-07" db="EMBL/GenBank/DDBJ databases">
        <title>Genome sequence of Levilinea saccharolytica DSM 16555.</title>
        <authorList>
            <person name="Hemp J."/>
            <person name="Ward L.M."/>
            <person name="Pace L.A."/>
            <person name="Fischer W.W."/>
        </authorList>
    </citation>
    <scope>NUCLEOTIDE SEQUENCE [LARGE SCALE GENOMIC DNA]</scope>
    <source>
        <strain evidence="7 8">KIBI-1</strain>
    </source>
</reference>
<evidence type="ECO:0000313" key="8">
    <source>
        <dbReference type="Proteomes" id="UP000050501"/>
    </source>
</evidence>
<comment type="caution">
    <text evidence="7">The sequence shown here is derived from an EMBL/GenBank/DDBJ whole genome shotgun (WGS) entry which is preliminary data.</text>
</comment>
<sequence length="339" mass="37938">MKRWQFWLGLLISAVFLYLVLNRLHPAEIWAAVKSARYGWLLPGVGVYFLGVYVRAWRWHYMLRPLKKIPTRTMFPVVAIGYMGNNIYPARAGEVLRAAILKDREGVPISASLATVIVERIFDGVVMLAFVFLNLSELGRLTGESGVIGGLSIRAITLGGSLLFFGALVAFLLAAMFPKVTERMVNWAVDRFLPVKLREKTRAVALRFLTGLESLRSPWEALMIFFTTVLIWLLETGKYWFVMHAFDFEVSFFALMLMNGIVNLATTIPSAPGYVGTFDAPGIALLSAYGVPGEMAAGYTLVLHGALWFPITLLGAYYYLRQPLRWGKDVVRSPQEAAE</sequence>
<keyword evidence="3 6" id="KW-0812">Transmembrane</keyword>
<evidence type="ECO:0000313" key="7">
    <source>
        <dbReference type="EMBL" id="KPL79725.1"/>
    </source>
</evidence>